<dbReference type="Proteomes" id="UP000092504">
    <property type="component" value="Unassembled WGS sequence"/>
</dbReference>
<protein>
    <submittedName>
        <fullName evidence="2">RecBCD enzyme subunit RecB</fullName>
        <ecNumber evidence="2">3.1.11.5</ecNumber>
    </submittedName>
</protein>
<evidence type="ECO:0000256" key="1">
    <source>
        <dbReference type="SAM" id="MobiDB-lite"/>
    </source>
</evidence>
<dbReference type="GO" id="GO:0008854">
    <property type="term" value="F:exodeoxyribonuclease V activity"/>
    <property type="evidence" value="ECO:0007669"/>
    <property type="project" value="UniProtKB-EC"/>
</dbReference>
<feature type="compositionally biased region" description="Polar residues" evidence="1">
    <location>
        <begin position="251"/>
        <end position="265"/>
    </location>
</feature>
<feature type="compositionally biased region" description="Polar residues" evidence="1">
    <location>
        <begin position="271"/>
        <end position="281"/>
    </location>
</feature>
<evidence type="ECO:0000313" key="3">
    <source>
        <dbReference type="Proteomes" id="UP000092504"/>
    </source>
</evidence>
<feature type="region of interest" description="Disordered" evidence="1">
    <location>
        <begin position="54"/>
        <end position="96"/>
    </location>
</feature>
<dbReference type="Gene3D" id="3.40.50.300">
    <property type="entry name" value="P-loop containing nucleotide triphosphate hydrolases"/>
    <property type="match status" value="1"/>
</dbReference>
<accession>A0A1B8P6G1</accession>
<dbReference type="InterPro" id="IPR011604">
    <property type="entry name" value="PDDEXK-like_dom_sf"/>
</dbReference>
<sequence>MRKLYVALTRARHATWLGLAPLEGLEHSAIGRLVASGQPLPPEALRPALEALGDAAHDSTPSGTTGGTVVVSDAPEVDTTPVPPDDDEAPLAPARRPQRTIREHWWIASYSALGYSSHSDSAMGSDDSAPTSRSEPTTPSEESAREVHDEPRDSGAMPVNKEPASEGSLHAFPRGPSAGTFLHGLLEWAGQHGFSRVAEDAPLRDETLARRANRRGWENQIPALAEWLPSLLSAELPVPNSQRKRRRTTPRCASTGSRATRSRWNSGWPPTGSTPAGWTPS</sequence>
<dbReference type="Gene3D" id="3.90.320.10">
    <property type="match status" value="1"/>
</dbReference>
<dbReference type="EC" id="3.1.11.5" evidence="2"/>
<feature type="region of interest" description="Disordered" evidence="1">
    <location>
        <begin position="117"/>
        <end position="175"/>
    </location>
</feature>
<proteinExistence type="predicted"/>
<reference evidence="2 3" key="1">
    <citation type="submission" date="2016-06" db="EMBL/GenBank/DDBJ databases">
        <title>Genome sequence of halotolerant plant growth promoting strain of Halomonas elongata HEK1 isolated from salterns of Rann of Kutch, Gujarat, India.</title>
        <authorList>
            <person name="Gaba S."/>
            <person name="Singh R.N."/>
            <person name="Abrol S."/>
            <person name="Kaushik R."/>
            <person name="Saxena A.K."/>
        </authorList>
    </citation>
    <scope>NUCLEOTIDE SEQUENCE [LARGE SCALE GENOMIC DNA]</scope>
    <source>
        <strain evidence="2 3">HEK1</strain>
    </source>
</reference>
<evidence type="ECO:0000313" key="2">
    <source>
        <dbReference type="EMBL" id="OBX37856.1"/>
    </source>
</evidence>
<dbReference type="InterPro" id="IPR027417">
    <property type="entry name" value="P-loop_NTPase"/>
</dbReference>
<name>A0A1B8P6G1_HALEL</name>
<dbReference type="PATRIC" id="fig|2746.7.peg.2291"/>
<dbReference type="AlphaFoldDB" id="A0A1B8P6G1"/>
<comment type="caution">
    <text evidence="2">The sequence shown here is derived from an EMBL/GenBank/DDBJ whole genome shotgun (WGS) entry which is preliminary data.</text>
</comment>
<dbReference type="EMBL" id="MAJD01000001">
    <property type="protein sequence ID" value="OBX37856.1"/>
    <property type="molecule type" value="Genomic_DNA"/>
</dbReference>
<dbReference type="SUPFAM" id="SSF52980">
    <property type="entry name" value="Restriction endonuclease-like"/>
    <property type="match status" value="1"/>
</dbReference>
<feature type="compositionally biased region" description="Low complexity" evidence="1">
    <location>
        <begin position="128"/>
        <end position="141"/>
    </location>
</feature>
<organism evidence="2 3">
    <name type="scientific">Halomonas elongata</name>
    <dbReference type="NCBI Taxonomy" id="2746"/>
    <lineage>
        <taxon>Bacteria</taxon>
        <taxon>Pseudomonadati</taxon>
        <taxon>Pseudomonadota</taxon>
        <taxon>Gammaproteobacteria</taxon>
        <taxon>Oceanospirillales</taxon>
        <taxon>Halomonadaceae</taxon>
        <taxon>Halomonas</taxon>
    </lineage>
</organism>
<dbReference type="InterPro" id="IPR011335">
    <property type="entry name" value="Restrct_endonuc-II-like"/>
</dbReference>
<feature type="compositionally biased region" description="Low complexity" evidence="1">
    <location>
        <begin position="59"/>
        <end position="80"/>
    </location>
</feature>
<feature type="compositionally biased region" description="Basic and acidic residues" evidence="1">
    <location>
        <begin position="142"/>
        <end position="153"/>
    </location>
</feature>
<keyword evidence="2" id="KW-0378">Hydrolase</keyword>
<feature type="region of interest" description="Disordered" evidence="1">
    <location>
        <begin position="238"/>
        <end position="281"/>
    </location>
</feature>
<gene>
    <name evidence="2" type="primary">recB_3</name>
    <name evidence="2" type="ORF">A8U91_02235</name>
</gene>